<keyword evidence="2" id="KW-1185">Reference proteome</keyword>
<evidence type="ECO:0000313" key="2">
    <source>
        <dbReference type="Proteomes" id="UP000676386"/>
    </source>
</evidence>
<dbReference type="Proteomes" id="UP000676386">
    <property type="component" value="Unassembled WGS sequence"/>
</dbReference>
<dbReference type="RefSeq" id="WP_211972217.1">
    <property type="nucleotide sequence ID" value="NZ_JAGTXB010000003.1"/>
</dbReference>
<reference evidence="1 2" key="1">
    <citation type="submission" date="2021-04" db="EMBL/GenBank/DDBJ databases">
        <title>Chitinophaga sp. nov., isolated from the rhizosphere soil.</title>
        <authorList>
            <person name="He S."/>
        </authorList>
    </citation>
    <scope>NUCLEOTIDE SEQUENCE [LARGE SCALE GENOMIC DNA]</scope>
    <source>
        <strain evidence="1 2">2R12</strain>
    </source>
</reference>
<dbReference type="EMBL" id="JAGTXB010000003">
    <property type="protein sequence ID" value="MBS0027105.1"/>
    <property type="molecule type" value="Genomic_DNA"/>
</dbReference>
<comment type="caution">
    <text evidence="1">The sequence shown here is derived from an EMBL/GenBank/DDBJ whole genome shotgun (WGS) entry which is preliminary data.</text>
</comment>
<gene>
    <name evidence="1" type="ORF">KE626_07270</name>
</gene>
<evidence type="ECO:0000313" key="1">
    <source>
        <dbReference type="EMBL" id="MBS0027105.1"/>
    </source>
</evidence>
<sequence length="105" mass="12642">MPIDKKSKGYDVFCKNVFKVFCRSAKRVTFQEALTDHEQYYFIDDFADRHDIIAFHIYLDIFFFIETPIEGIVKYQIYIGHTYTIHELIPDAERELFEVFKSGWE</sequence>
<accession>A0ABS5IW24</accession>
<protein>
    <submittedName>
        <fullName evidence="1">Uncharacterized protein</fullName>
    </submittedName>
</protein>
<proteinExistence type="predicted"/>
<name>A0ABS5IW24_9BACT</name>
<organism evidence="1 2">
    <name type="scientific">Chitinophaga hostae</name>
    <dbReference type="NCBI Taxonomy" id="2831022"/>
    <lineage>
        <taxon>Bacteria</taxon>
        <taxon>Pseudomonadati</taxon>
        <taxon>Bacteroidota</taxon>
        <taxon>Chitinophagia</taxon>
        <taxon>Chitinophagales</taxon>
        <taxon>Chitinophagaceae</taxon>
        <taxon>Chitinophaga</taxon>
    </lineage>
</organism>